<protein>
    <submittedName>
        <fullName evidence="1">Uncharacterized protein</fullName>
    </submittedName>
</protein>
<organism evidence="1 2">
    <name type="scientific">Araneus ventricosus</name>
    <name type="common">Orbweaver spider</name>
    <name type="synonym">Epeira ventricosa</name>
    <dbReference type="NCBI Taxonomy" id="182803"/>
    <lineage>
        <taxon>Eukaryota</taxon>
        <taxon>Metazoa</taxon>
        <taxon>Ecdysozoa</taxon>
        <taxon>Arthropoda</taxon>
        <taxon>Chelicerata</taxon>
        <taxon>Arachnida</taxon>
        <taxon>Araneae</taxon>
        <taxon>Araneomorphae</taxon>
        <taxon>Entelegynae</taxon>
        <taxon>Araneoidea</taxon>
        <taxon>Araneidae</taxon>
        <taxon>Araneus</taxon>
    </lineage>
</organism>
<sequence length="158" mass="18170">MNQGFIENLKHFYRCPLVESILIGNFDNKKLSILHASRICKHARNKVSDRTIMICFHKAVFVKKETEGVNVVRNFDEIDPELAVDNWEYVNSDPSILYKDYVSVDQNVVECGESTDADIIAKLAVKNKLRTDNLGMKRTRKYQRSPSTSESIAHIHEL</sequence>
<dbReference type="Proteomes" id="UP000499080">
    <property type="component" value="Unassembled WGS sequence"/>
</dbReference>
<dbReference type="OrthoDB" id="6471633at2759"/>
<dbReference type="EMBL" id="BGPR01002786">
    <property type="protein sequence ID" value="GBM78913.1"/>
    <property type="molecule type" value="Genomic_DNA"/>
</dbReference>
<comment type="caution">
    <text evidence="1">The sequence shown here is derived from an EMBL/GenBank/DDBJ whole genome shotgun (WGS) entry which is preliminary data.</text>
</comment>
<reference evidence="1 2" key="1">
    <citation type="journal article" date="2019" name="Sci. Rep.">
        <title>Orb-weaving spider Araneus ventricosus genome elucidates the spidroin gene catalogue.</title>
        <authorList>
            <person name="Kono N."/>
            <person name="Nakamura H."/>
            <person name="Ohtoshi R."/>
            <person name="Moran D.A.P."/>
            <person name="Shinohara A."/>
            <person name="Yoshida Y."/>
            <person name="Fujiwara M."/>
            <person name="Mori M."/>
            <person name="Tomita M."/>
            <person name="Arakawa K."/>
        </authorList>
    </citation>
    <scope>NUCLEOTIDE SEQUENCE [LARGE SCALE GENOMIC DNA]</scope>
</reference>
<evidence type="ECO:0000313" key="2">
    <source>
        <dbReference type="Proteomes" id="UP000499080"/>
    </source>
</evidence>
<accession>A0A4Y2IM67</accession>
<proteinExistence type="predicted"/>
<gene>
    <name evidence="1" type="ORF">AVEN_99387_1</name>
</gene>
<name>A0A4Y2IM67_ARAVE</name>
<dbReference type="AlphaFoldDB" id="A0A4Y2IM67"/>
<evidence type="ECO:0000313" key="1">
    <source>
        <dbReference type="EMBL" id="GBM78913.1"/>
    </source>
</evidence>
<keyword evidence="2" id="KW-1185">Reference proteome</keyword>